<reference evidence="4" key="2">
    <citation type="submission" date="2023-11" db="UniProtKB">
        <authorList>
            <consortium name="WormBaseParasite"/>
        </authorList>
    </citation>
    <scope>IDENTIFICATION</scope>
</reference>
<keyword evidence="3" id="KW-1185">Reference proteome</keyword>
<dbReference type="OrthoDB" id="6232907at2759"/>
<dbReference type="Proteomes" id="UP000269396">
    <property type="component" value="Unassembled WGS sequence"/>
</dbReference>
<evidence type="ECO:0000313" key="3">
    <source>
        <dbReference type="Proteomes" id="UP000269396"/>
    </source>
</evidence>
<name>A0A183PWA7_9TREM</name>
<dbReference type="Proteomes" id="UP000050791">
    <property type="component" value="Unassembled WGS sequence"/>
</dbReference>
<organism evidence="2 3">
    <name type="scientific">Schistosoma mattheei</name>
    <dbReference type="NCBI Taxonomy" id="31246"/>
    <lineage>
        <taxon>Eukaryota</taxon>
        <taxon>Metazoa</taxon>
        <taxon>Spiralia</taxon>
        <taxon>Lophotrochozoa</taxon>
        <taxon>Platyhelminthes</taxon>
        <taxon>Trematoda</taxon>
        <taxon>Digenea</taxon>
        <taxon>Strigeidida</taxon>
        <taxon>Schistosomatoidea</taxon>
        <taxon>Schistosomatidae</taxon>
        <taxon>Schistosoma</taxon>
    </lineage>
</organism>
<accession>A0A183PWA7</accession>
<dbReference type="WBParaSite" id="SMTH1_25090.1">
    <property type="protein sequence ID" value="SMTH1_25090.1"/>
    <property type="gene ID" value="SMTH1_25090"/>
</dbReference>
<gene>
    <name evidence="2" type="ORF">SMTD_LOCUS18643</name>
</gene>
<sequence>MGKISSTSASVEKLKQELRTKDEENRPTKVSLEQANRHLQITEGKLKDCQVKLDQPIEVNESITAKIHLIPTEVKVQF</sequence>
<evidence type="ECO:0000313" key="4">
    <source>
        <dbReference type="WBParaSite" id="SMTH1_25090.1"/>
    </source>
</evidence>
<feature type="compositionally biased region" description="Polar residues" evidence="1">
    <location>
        <begin position="1"/>
        <end position="10"/>
    </location>
</feature>
<evidence type="ECO:0000256" key="1">
    <source>
        <dbReference type="SAM" id="MobiDB-lite"/>
    </source>
</evidence>
<dbReference type="EMBL" id="UZAL01040847">
    <property type="protein sequence ID" value="VDP77646.1"/>
    <property type="molecule type" value="Genomic_DNA"/>
</dbReference>
<feature type="compositionally biased region" description="Basic and acidic residues" evidence="1">
    <location>
        <begin position="12"/>
        <end position="27"/>
    </location>
</feature>
<proteinExistence type="predicted"/>
<evidence type="ECO:0000313" key="2">
    <source>
        <dbReference type="EMBL" id="VDP77646.1"/>
    </source>
</evidence>
<reference evidence="2 3" key="1">
    <citation type="submission" date="2018-11" db="EMBL/GenBank/DDBJ databases">
        <authorList>
            <consortium name="Pathogen Informatics"/>
        </authorList>
    </citation>
    <scope>NUCLEOTIDE SEQUENCE [LARGE SCALE GENOMIC DNA]</scope>
    <source>
        <strain evidence="2">Denwood</strain>
        <strain evidence="3">Denwood, Zambia</strain>
    </source>
</reference>
<feature type="region of interest" description="Disordered" evidence="1">
    <location>
        <begin position="1"/>
        <end position="27"/>
    </location>
</feature>
<protein>
    <submittedName>
        <fullName evidence="2 4">Uncharacterized protein</fullName>
    </submittedName>
</protein>
<dbReference type="AlphaFoldDB" id="A0A183PWA7"/>
<dbReference type="STRING" id="31246.A0A183PWA7"/>